<dbReference type="PIRSF" id="PIRSF033579">
    <property type="entry name" value="Anaer_Co_chel"/>
    <property type="match status" value="1"/>
</dbReference>
<comment type="caution">
    <text evidence="1">The sequence shown here is derived from an EMBL/GenBank/DDBJ whole genome shotgun (WGS) entry which is preliminary data.</text>
</comment>
<dbReference type="CDD" id="cd03412">
    <property type="entry name" value="CbiK_N"/>
    <property type="match status" value="1"/>
</dbReference>
<organism evidence="1 2">
    <name type="scientific">Lentilactobacillus raoultii</name>
    <dbReference type="NCBI Taxonomy" id="1987503"/>
    <lineage>
        <taxon>Bacteria</taxon>
        <taxon>Bacillati</taxon>
        <taxon>Bacillota</taxon>
        <taxon>Bacilli</taxon>
        <taxon>Lactobacillales</taxon>
        <taxon>Lactobacillaceae</taxon>
        <taxon>Lentilactobacillus</taxon>
    </lineage>
</organism>
<dbReference type="CDD" id="cd03413">
    <property type="entry name" value="CbiK_C"/>
    <property type="match status" value="1"/>
</dbReference>
<dbReference type="EMBL" id="JBHTLH010000004">
    <property type="protein sequence ID" value="MFD1123892.1"/>
    <property type="molecule type" value="Genomic_DNA"/>
</dbReference>
<evidence type="ECO:0000313" key="2">
    <source>
        <dbReference type="Proteomes" id="UP001597156"/>
    </source>
</evidence>
<accession>A0ABW3PE16</accession>
<keyword evidence="2" id="KW-1185">Reference proteome</keyword>
<dbReference type="SUPFAM" id="SSF53800">
    <property type="entry name" value="Chelatase"/>
    <property type="match status" value="1"/>
</dbReference>
<name>A0ABW3PE16_9LACO</name>
<evidence type="ECO:0000313" key="1">
    <source>
        <dbReference type="EMBL" id="MFD1123892.1"/>
    </source>
</evidence>
<gene>
    <name evidence="1" type="ORF">ACFQ22_00750</name>
</gene>
<dbReference type="Proteomes" id="UP001597156">
    <property type="component" value="Unassembled WGS sequence"/>
</dbReference>
<dbReference type="InterPro" id="IPR010388">
    <property type="entry name" value="Anaerobic_Co-chelatase"/>
</dbReference>
<dbReference type="Gene3D" id="3.40.50.1400">
    <property type="match status" value="2"/>
</dbReference>
<proteinExistence type="predicted"/>
<protein>
    <submittedName>
        <fullName evidence="1">Sirohydrochlorin cobaltochelatase</fullName>
    </submittedName>
</protein>
<reference evidence="2" key="1">
    <citation type="journal article" date="2019" name="Int. J. Syst. Evol. Microbiol.">
        <title>The Global Catalogue of Microorganisms (GCM) 10K type strain sequencing project: providing services to taxonomists for standard genome sequencing and annotation.</title>
        <authorList>
            <consortium name="The Broad Institute Genomics Platform"/>
            <consortium name="The Broad Institute Genome Sequencing Center for Infectious Disease"/>
            <person name="Wu L."/>
            <person name="Ma J."/>
        </authorList>
    </citation>
    <scope>NUCLEOTIDE SEQUENCE [LARGE SCALE GENOMIC DNA]</scope>
    <source>
        <strain evidence="2">CCUG 71848</strain>
    </source>
</reference>
<sequence>MKLIAILVVSFGTTYPKTRRKTIGAIENKFKERFPQAEIFRAFTSTVVISKIAQKESLQIDTPIEALRKIKKHQFRKVYIQPLHIIPGIEFHRLLQQARQFEGNFEQMVIGQPLLSSYEDYVHIIKFLKNIKSFSDPNEAILFMGHGTSSQSFTAYACLDHMLTGSRHYLGAVESFPNIGFEINRLKKDHVSKVTIQPFMIVAGNHAHHDMASEESKSWRHLLEKEGIQVKTQLKGLGEYPFIQKMFINHLINKLKEG</sequence>
<dbReference type="Pfam" id="PF06180">
    <property type="entry name" value="CbiK"/>
    <property type="match status" value="1"/>
</dbReference>
<dbReference type="RefSeq" id="WP_121979161.1">
    <property type="nucleotide sequence ID" value="NZ_JBHTLH010000004.1"/>
</dbReference>